<keyword evidence="1" id="KW-0479">Metal-binding</keyword>
<dbReference type="InterPro" id="IPR012334">
    <property type="entry name" value="Pectin_lyas_fold"/>
</dbReference>
<dbReference type="InterPro" id="IPR011050">
    <property type="entry name" value="Pectin_lyase_fold/virulence"/>
</dbReference>
<feature type="domain" description="F5/8 type C" evidence="5">
    <location>
        <begin position="1406"/>
        <end position="1556"/>
    </location>
</feature>
<dbReference type="EMBL" id="JAPDIA010000001">
    <property type="protein sequence ID" value="MDG0808046.1"/>
    <property type="molecule type" value="Genomic_DNA"/>
</dbReference>
<dbReference type="InterPro" id="IPR006585">
    <property type="entry name" value="FTP1"/>
</dbReference>
<dbReference type="InterPro" id="IPR048482">
    <property type="entry name" value="GH141_ins"/>
</dbReference>
<feature type="domain" description="F5/8 type C" evidence="5">
    <location>
        <begin position="1560"/>
        <end position="1704"/>
    </location>
</feature>
<evidence type="ECO:0000256" key="4">
    <source>
        <dbReference type="SAM" id="MobiDB-lite"/>
    </source>
</evidence>
<keyword evidence="3" id="KW-1015">Disulfide bond</keyword>
<dbReference type="PANTHER" id="PTHR36453">
    <property type="entry name" value="SECRETED PROTEIN-RELATED"/>
    <property type="match status" value="1"/>
</dbReference>
<dbReference type="Pfam" id="PF00754">
    <property type="entry name" value="F5_F8_type_C"/>
    <property type="match status" value="2"/>
</dbReference>
<keyword evidence="2" id="KW-0106">Calcium</keyword>
<dbReference type="PROSITE" id="PS50022">
    <property type="entry name" value="FA58C_3"/>
    <property type="match status" value="2"/>
</dbReference>
<dbReference type="Gene3D" id="2.160.20.10">
    <property type="entry name" value="Single-stranded right-handed beta-helix, Pectin lyase-like"/>
    <property type="match status" value="2"/>
</dbReference>
<protein>
    <submittedName>
        <fullName evidence="6">Discoidin domain-containing protein</fullName>
    </submittedName>
</protein>
<comment type="caution">
    <text evidence="6">The sequence shown here is derived from an EMBL/GenBank/DDBJ whole genome shotgun (WGS) entry which is preliminary data.</text>
</comment>
<feature type="compositionally biased region" description="Polar residues" evidence="4">
    <location>
        <begin position="10"/>
        <end position="20"/>
    </location>
</feature>
<dbReference type="Gene3D" id="2.60.40.2340">
    <property type="match status" value="1"/>
</dbReference>
<dbReference type="Pfam" id="PF21231">
    <property type="entry name" value="GH141_M"/>
    <property type="match status" value="1"/>
</dbReference>
<dbReference type="Gene3D" id="1.20.1270.90">
    <property type="entry name" value="AF1782-like"/>
    <property type="match status" value="1"/>
</dbReference>
<dbReference type="GO" id="GO:0046872">
    <property type="term" value="F:metal ion binding"/>
    <property type="evidence" value="ECO:0007669"/>
    <property type="project" value="UniProtKB-KW"/>
</dbReference>
<dbReference type="PANTHER" id="PTHR36453:SF1">
    <property type="entry name" value="RIGHT HANDED BETA HELIX DOMAIN-CONTAINING PROTEIN"/>
    <property type="match status" value="1"/>
</dbReference>
<reference evidence="6" key="1">
    <citation type="submission" date="2022-10" db="EMBL/GenBank/DDBJ databases">
        <title>Comparative genomic analysis of Cohnella hashimotonis sp. nov., isolated from the International Space Station.</title>
        <authorList>
            <person name="Simpson A."/>
            <person name="Venkateswaran K."/>
        </authorList>
    </citation>
    <scope>NUCLEOTIDE SEQUENCE</scope>
    <source>
        <strain evidence="6">DSM 28161</strain>
    </source>
</reference>
<dbReference type="SMART" id="SM00710">
    <property type="entry name" value="PbH1"/>
    <property type="match status" value="6"/>
</dbReference>
<evidence type="ECO:0000256" key="2">
    <source>
        <dbReference type="ARBA" id="ARBA00022837"/>
    </source>
</evidence>
<dbReference type="Pfam" id="PF13229">
    <property type="entry name" value="Beta_helix"/>
    <property type="match status" value="1"/>
</dbReference>
<organism evidence="6 7">
    <name type="scientific">Cohnella rhizosphaerae</name>
    <dbReference type="NCBI Taxonomy" id="1457232"/>
    <lineage>
        <taxon>Bacteria</taxon>
        <taxon>Bacillati</taxon>
        <taxon>Bacillota</taxon>
        <taxon>Bacilli</taxon>
        <taxon>Bacillales</taxon>
        <taxon>Paenibacillaceae</taxon>
        <taxon>Cohnella</taxon>
    </lineage>
</organism>
<name>A0A9X4QQI1_9BACL</name>
<dbReference type="RefSeq" id="WP_277528250.1">
    <property type="nucleotide sequence ID" value="NZ_JAPDIA010000001.1"/>
</dbReference>
<dbReference type="Gene3D" id="2.60.120.260">
    <property type="entry name" value="Galactose-binding domain-like"/>
    <property type="match status" value="2"/>
</dbReference>
<keyword evidence="7" id="KW-1185">Reference proteome</keyword>
<sequence>MPRSKPSYMSPPSGNDSNPGTEAAPLRTIAKARDVVRTLNDDMEGDIVVYLRGGEYAVTGTIELDERDSGSNGYNIVYTNYPGETPVLTGGARLDGGWTSVGGSIYKLDAEGLDFRQLYIDGRRATRARMPNAGTEYSILSWTSADKTIQIDSSEIYDWDRFGQVEMVIQQHWAEGMVPLDSYTVTGGTANVALSQPSRNIIFNRAAPVRTANSSYHFENAYEFIDEPGEWYLNQDTDELYYMPRAGENLATAVVTVPQTETLLKLQGTSLTTPVHHVRFSGLTFAYTTFMKPNEGLLIDQAIAYSRSDGGWDRLPAAVYLESADDITFEGNRFTHTGATAIDLYRRAHDNRVVGNAFIDLSAGAISQGALNEFGRPYNETDTRELAQNNVFANNYIRGYSQAPLSAVGIFSGYAQGTLIEHNEISDGAYTGISVGWGWIDEDNVSSANIVRYNNIYNVMNRLADGGGIYTLSRQQGGEIYGNYIHDLDRHAYASYFPLAAIYLDQGTSGLNIHDNVSENVATTYFHNVIGTNTLTNNDGSDPAIKAQAGLEPEYWGFGPAADGLLQTIAGHAAIRSWTAADNGEARIVGEAVNTAMDGVMISIKKNGVPVLGPVTVGSSVYTHNLVVRVEEGDTLEFLTEPTGGAVLNDLDWEPQVKAEYFPVRLDIDGMTVAEQTAAPLISAPNRTVTLKVDASADITQLAPTIVLPPGASVFPASGAAQDFTNPVQYVVSDGKGRQTIWTVSVIRAADLPDSRMRGYPLNEAIADDAVWHVEGGSKTAGTGSLALSTPTGFATYQGRKYGDELLEFNVTTEQSGPGDWPCFTLRNRLNDEVLWGENNAAYTMCVKPDVLELQRFNEGERTVFYGNIGESVPLAGDAVPNTVFAFGQPNLVQFGALNVDGGVRLIANINGVNVFDYVDTAAERIEDSGYFGVLAYASPVKLGKTAVPLSLNEAIADDAGWHVEGGSKTAGTGSLALSTPTGFATYQGRKYGDELLEFYVTTEQSGPGDWPCFTLRNRLNDEVLWGENNAAYTMCVKPDVLELQRFNEGERTVFYGNIGESVPLAGDAVPNTVFTFGQPNLVQFGALNVDGGVRLIANINGVNVFDYVDTAAERIEDSGYFGVLAYASPVKLGKTAVPLSLNEAIADDAEWHVEGGSKTAGTGSLTVSTPTGFATYQGRKYGDELLAFNVTTEQSGPGDWPCFTLRNRVNDEVLWGEDNAGYTMCVKPDVLELQRFNEGERTVFYGNIGENVPLAGDAVPNTVFAFGQTNLVQFGALNVDGGVRLIANINGVNVFDYVDTAAERIEDSGYFGVLAYASPVKLHNTFLFQNSGSDGELAARIDLLLAAIDEAQHLIDDTDTGNGQGEYPQWAKDDLADAIAGAEDALADEERTVATIDAARTALLAAIDAFGEATAHNVALGKAASASSVYPAGNSYAPGNVVDGNAGMGWSPGGSGSAGHWWQIDLGAPYAISQINLVTRQDLDQEVERRNFEVQASNDPDFATYTVLGSQGSTPLAYQATWTIRVSDPNAYRYVRVAKTVEEYFFINEVEVFSGPTPPSEPETNLAAGKTASASSVYPLGEIFAPGKAVDGSLATGWSPGGDGIALHWWQVDLGDAYSLGRINLMTRQDVDQEVERRNFEVRASNDPDFATYTVLGSQGSTALAYQAAWTTEVTDPTAYRYIRVAKTVKEYFFINEVEVFET</sequence>
<dbReference type="InterPro" id="IPR039448">
    <property type="entry name" value="Beta_helix"/>
</dbReference>
<dbReference type="SUPFAM" id="SSF51126">
    <property type="entry name" value="Pectin lyase-like"/>
    <property type="match status" value="1"/>
</dbReference>
<evidence type="ECO:0000313" key="7">
    <source>
        <dbReference type="Proteomes" id="UP001153404"/>
    </source>
</evidence>
<evidence type="ECO:0000313" key="6">
    <source>
        <dbReference type="EMBL" id="MDG0808046.1"/>
    </source>
</evidence>
<dbReference type="SUPFAM" id="SSF49785">
    <property type="entry name" value="Galactose-binding domain-like"/>
    <property type="match status" value="2"/>
</dbReference>
<gene>
    <name evidence="6" type="ORF">OMP40_00470</name>
</gene>
<dbReference type="InterPro" id="IPR006626">
    <property type="entry name" value="PbH1"/>
</dbReference>
<evidence type="ECO:0000256" key="1">
    <source>
        <dbReference type="ARBA" id="ARBA00022723"/>
    </source>
</evidence>
<dbReference type="InterPro" id="IPR008979">
    <property type="entry name" value="Galactose-bd-like_sf"/>
</dbReference>
<proteinExistence type="predicted"/>
<accession>A0A9X4QQI1</accession>
<dbReference type="InterPro" id="IPR000421">
    <property type="entry name" value="FA58C"/>
</dbReference>
<dbReference type="Proteomes" id="UP001153404">
    <property type="component" value="Unassembled WGS sequence"/>
</dbReference>
<dbReference type="SMART" id="SM00607">
    <property type="entry name" value="FTP"/>
    <property type="match status" value="1"/>
</dbReference>
<feature type="region of interest" description="Disordered" evidence="4">
    <location>
        <begin position="1"/>
        <end position="24"/>
    </location>
</feature>
<evidence type="ECO:0000259" key="5">
    <source>
        <dbReference type="PROSITE" id="PS50022"/>
    </source>
</evidence>
<evidence type="ECO:0000256" key="3">
    <source>
        <dbReference type="ARBA" id="ARBA00023157"/>
    </source>
</evidence>